<gene>
    <name evidence="5" type="ORF">I7412_00720</name>
</gene>
<keyword evidence="2" id="KW-0238">DNA-binding</keyword>
<sequence length="136" mass="15200">MSTASDPTDGRHDQRWLLGSLLRILGPKWLPDVLVTLSASPRTYSALLAVIQSNESATAGHPPRAVIQPGVLNRTLRWMEARDLVERTRADSFPFTTVYRLTPSAQELARLLGPLVDWAEHHPELLERDRQARGTA</sequence>
<dbReference type="PROSITE" id="PS51118">
    <property type="entry name" value="HTH_HXLR"/>
    <property type="match status" value="1"/>
</dbReference>
<protein>
    <submittedName>
        <fullName evidence="5">Helix-turn-helix transcriptional regulator</fullName>
    </submittedName>
</protein>
<dbReference type="GO" id="GO:0003677">
    <property type="term" value="F:DNA binding"/>
    <property type="evidence" value="ECO:0007669"/>
    <property type="project" value="UniProtKB-KW"/>
</dbReference>
<keyword evidence="1" id="KW-0805">Transcription regulation</keyword>
<evidence type="ECO:0000313" key="6">
    <source>
        <dbReference type="Proteomes" id="UP000604475"/>
    </source>
</evidence>
<evidence type="ECO:0000256" key="2">
    <source>
        <dbReference type="ARBA" id="ARBA00023125"/>
    </source>
</evidence>
<organism evidence="5 6">
    <name type="scientific">Frankia nepalensis</name>
    <dbReference type="NCBI Taxonomy" id="1836974"/>
    <lineage>
        <taxon>Bacteria</taxon>
        <taxon>Bacillati</taxon>
        <taxon>Actinomycetota</taxon>
        <taxon>Actinomycetes</taxon>
        <taxon>Frankiales</taxon>
        <taxon>Frankiaceae</taxon>
        <taxon>Frankia</taxon>
    </lineage>
</organism>
<keyword evidence="3" id="KW-0804">Transcription</keyword>
<accession>A0A937UPM5</accession>
<comment type="caution">
    <text evidence="5">The sequence shown here is derived from an EMBL/GenBank/DDBJ whole genome shotgun (WGS) entry which is preliminary data.</text>
</comment>
<evidence type="ECO:0000313" key="5">
    <source>
        <dbReference type="EMBL" id="MBL7625726.1"/>
    </source>
</evidence>
<feature type="domain" description="HTH hxlR-type" evidence="4">
    <location>
        <begin position="6"/>
        <end position="127"/>
    </location>
</feature>
<dbReference type="PANTHER" id="PTHR33204">
    <property type="entry name" value="TRANSCRIPTIONAL REGULATOR, MARR FAMILY"/>
    <property type="match status" value="1"/>
</dbReference>
<dbReference type="Proteomes" id="UP000604475">
    <property type="component" value="Unassembled WGS sequence"/>
</dbReference>
<evidence type="ECO:0000259" key="4">
    <source>
        <dbReference type="PROSITE" id="PS51118"/>
    </source>
</evidence>
<dbReference type="InterPro" id="IPR036390">
    <property type="entry name" value="WH_DNA-bd_sf"/>
</dbReference>
<dbReference type="InterPro" id="IPR036388">
    <property type="entry name" value="WH-like_DNA-bd_sf"/>
</dbReference>
<dbReference type="AlphaFoldDB" id="A0A937UPM5"/>
<evidence type="ECO:0000256" key="3">
    <source>
        <dbReference type="ARBA" id="ARBA00023163"/>
    </source>
</evidence>
<dbReference type="Gene3D" id="1.10.10.10">
    <property type="entry name" value="Winged helix-like DNA-binding domain superfamily/Winged helix DNA-binding domain"/>
    <property type="match status" value="1"/>
</dbReference>
<dbReference type="SUPFAM" id="SSF46785">
    <property type="entry name" value="Winged helix' DNA-binding domain"/>
    <property type="match status" value="1"/>
</dbReference>
<dbReference type="Pfam" id="PF01638">
    <property type="entry name" value="HxlR"/>
    <property type="match status" value="1"/>
</dbReference>
<name>A0A937UPM5_9ACTN</name>
<evidence type="ECO:0000256" key="1">
    <source>
        <dbReference type="ARBA" id="ARBA00023015"/>
    </source>
</evidence>
<dbReference type="PANTHER" id="PTHR33204:SF18">
    <property type="entry name" value="TRANSCRIPTIONAL REGULATORY PROTEIN"/>
    <property type="match status" value="1"/>
</dbReference>
<keyword evidence="6" id="KW-1185">Reference proteome</keyword>
<proteinExistence type="predicted"/>
<dbReference type="EMBL" id="JAEACQ010000033">
    <property type="protein sequence ID" value="MBL7625726.1"/>
    <property type="molecule type" value="Genomic_DNA"/>
</dbReference>
<dbReference type="RefSeq" id="WP_203003975.1">
    <property type="nucleotide sequence ID" value="NZ_JADWYV010000098.1"/>
</dbReference>
<dbReference type="InterPro" id="IPR002577">
    <property type="entry name" value="HTH_HxlR"/>
</dbReference>
<reference evidence="5" key="1">
    <citation type="submission" date="2020-12" db="EMBL/GenBank/DDBJ databases">
        <title>Genomic characterization of non-nitrogen-fixing Frankia strains.</title>
        <authorList>
            <person name="Carlos-Shanley C."/>
            <person name="Guerra T."/>
            <person name="Hahn D."/>
        </authorList>
    </citation>
    <scope>NUCLEOTIDE SEQUENCE</scope>
    <source>
        <strain evidence="5">CN6</strain>
    </source>
</reference>